<dbReference type="AlphaFoldDB" id="A0AAV3NGU0"/>
<dbReference type="Proteomes" id="UP001454036">
    <property type="component" value="Unassembled WGS sequence"/>
</dbReference>
<dbReference type="PANTHER" id="PTHR42704:SF17">
    <property type="entry name" value="RIBULOSE BISPHOSPHATE CARBOXYLASE LARGE CHAIN"/>
    <property type="match status" value="1"/>
</dbReference>
<evidence type="ECO:0000313" key="3">
    <source>
        <dbReference type="Proteomes" id="UP001454036"/>
    </source>
</evidence>
<gene>
    <name evidence="2" type="ORF">LIER_34950</name>
</gene>
<accession>A0AAV3NGU0</accession>
<dbReference type="InterPro" id="IPR036376">
    <property type="entry name" value="RuBisCO_lsu_C_sf"/>
</dbReference>
<keyword evidence="3" id="KW-1185">Reference proteome</keyword>
<dbReference type="GO" id="GO:0000287">
    <property type="term" value="F:magnesium ion binding"/>
    <property type="evidence" value="ECO:0007669"/>
    <property type="project" value="InterPro"/>
</dbReference>
<keyword evidence="1" id="KW-0488">Methylation</keyword>
<keyword evidence="2" id="KW-0456">Lyase</keyword>
<dbReference type="SUPFAM" id="SSF51649">
    <property type="entry name" value="RuBisCo, C-terminal domain"/>
    <property type="match status" value="1"/>
</dbReference>
<name>A0AAV3NGU0_LITER</name>
<dbReference type="InterPro" id="IPR033966">
    <property type="entry name" value="RuBisCO"/>
</dbReference>
<evidence type="ECO:0000313" key="2">
    <source>
        <dbReference type="EMBL" id="GAA0138549.1"/>
    </source>
</evidence>
<protein>
    <submittedName>
        <fullName evidence="2">Lyase</fullName>
    </submittedName>
</protein>
<sequence>MKSTKKELSSLNKEHYSDIGARVKACNERLQGVQSSIFSGQVCQENFVLERNLRSELVSTSFFSRSILATRNRHQISLLMDDDGQVYTDPQVVEDKIIKFYKTLFSSKGPLSETSSTCDVANRVVLEACVQARNEGRDLAREGGEIVREATKWSPELAAACEVWKEITFNFEDVDTLDY</sequence>
<comment type="caution">
    <text evidence="2">The sequence shown here is derived from an EMBL/GenBank/DDBJ whole genome shotgun (WGS) entry which is preliminary data.</text>
</comment>
<organism evidence="2 3">
    <name type="scientific">Lithospermum erythrorhizon</name>
    <name type="common">Purple gromwell</name>
    <name type="synonym">Lithospermum officinale var. erythrorhizon</name>
    <dbReference type="NCBI Taxonomy" id="34254"/>
    <lineage>
        <taxon>Eukaryota</taxon>
        <taxon>Viridiplantae</taxon>
        <taxon>Streptophyta</taxon>
        <taxon>Embryophyta</taxon>
        <taxon>Tracheophyta</taxon>
        <taxon>Spermatophyta</taxon>
        <taxon>Magnoliopsida</taxon>
        <taxon>eudicotyledons</taxon>
        <taxon>Gunneridae</taxon>
        <taxon>Pentapetalae</taxon>
        <taxon>asterids</taxon>
        <taxon>lamiids</taxon>
        <taxon>Boraginales</taxon>
        <taxon>Boraginaceae</taxon>
        <taxon>Boraginoideae</taxon>
        <taxon>Lithospermeae</taxon>
        <taxon>Lithospermum</taxon>
    </lineage>
</organism>
<dbReference type="Gene3D" id="3.20.20.110">
    <property type="entry name" value="Ribulose bisphosphate carboxylase, large subunit, C-terminal domain"/>
    <property type="match status" value="1"/>
</dbReference>
<reference evidence="2 3" key="1">
    <citation type="submission" date="2024-01" db="EMBL/GenBank/DDBJ databases">
        <title>The complete chloroplast genome sequence of Lithospermum erythrorhizon: insights into the phylogenetic relationship among Boraginaceae species and the maternal lineages of purple gromwells.</title>
        <authorList>
            <person name="Okada T."/>
            <person name="Watanabe K."/>
        </authorList>
    </citation>
    <scope>NUCLEOTIDE SEQUENCE [LARGE SCALE GENOMIC DNA]</scope>
</reference>
<dbReference type="GO" id="GO:0016829">
    <property type="term" value="F:lyase activity"/>
    <property type="evidence" value="ECO:0007669"/>
    <property type="project" value="UniProtKB-KW"/>
</dbReference>
<dbReference type="PANTHER" id="PTHR42704">
    <property type="entry name" value="RIBULOSE BISPHOSPHATE CARBOXYLASE"/>
    <property type="match status" value="1"/>
</dbReference>
<dbReference type="EMBL" id="BAABME010014960">
    <property type="protein sequence ID" value="GAA0138549.1"/>
    <property type="molecule type" value="Genomic_DNA"/>
</dbReference>
<proteinExistence type="predicted"/>
<evidence type="ECO:0000256" key="1">
    <source>
        <dbReference type="ARBA" id="ARBA00022481"/>
    </source>
</evidence>